<evidence type="ECO:0008006" key="5">
    <source>
        <dbReference type="Google" id="ProtNLM"/>
    </source>
</evidence>
<dbReference type="OrthoDB" id="10067381at2759"/>
<dbReference type="PANTHER" id="PTHR31977">
    <property type="entry name" value="UPF0696 PROTEIN C11ORF68"/>
    <property type="match status" value="1"/>
</dbReference>
<keyword evidence="4" id="KW-1185">Reference proteome</keyword>
<feature type="region of interest" description="Disordered" evidence="2">
    <location>
        <begin position="124"/>
        <end position="152"/>
    </location>
</feature>
<dbReference type="Gene3D" id="3.30.760.10">
    <property type="entry name" value="RNA Cap, Translation Initiation Factor Eif4e"/>
    <property type="match status" value="1"/>
</dbReference>
<dbReference type="EMBL" id="KN847043">
    <property type="protein sequence ID" value="KIW28631.1"/>
    <property type="molecule type" value="Genomic_DNA"/>
</dbReference>
<dbReference type="GeneID" id="27347471"/>
<dbReference type="AlphaFoldDB" id="A0A0D1ZKX5"/>
<feature type="compositionally biased region" description="Polar residues" evidence="2">
    <location>
        <begin position="1"/>
        <end position="14"/>
    </location>
</feature>
<reference evidence="3 4" key="1">
    <citation type="submission" date="2015-01" db="EMBL/GenBank/DDBJ databases">
        <title>The Genome Sequence of Cladophialophora immunda CBS83496.</title>
        <authorList>
            <consortium name="The Broad Institute Genomics Platform"/>
            <person name="Cuomo C."/>
            <person name="de Hoog S."/>
            <person name="Gorbushina A."/>
            <person name="Stielow B."/>
            <person name="Teixiera M."/>
            <person name="Abouelleil A."/>
            <person name="Chapman S.B."/>
            <person name="Priest M."/>
            <person name="Young S.K."/>
            <person name="Wortman J."/>
            <person name="Nusbaum C."/>
            <person name="Birren B."/>
        </authorList>
    </citation>
    <scope>NUCLEOTIDE SEQUENCE [LARGE SCALE GENOMIC DNA]</scope>
    <source>
        <strain evidence="3 4">CBS 83496</strain>
    </source>
</reference>
<proteinExistence type="inferred from homology"/>
<evidence type="ECO:0000313" key="4">
    <source>
        <dbReference type="Proteomes" id="UP000054466"/>
    </source>
</evidence>
<dbReference type="VEuPathDB" id="FungiDB:PV07_08277"/>
<sequence>MAPASLSSTASDTSIPAAEDLFSDESDFHGSLETRTTYNKLAASYNPQKYWAVHEWNTQVAAARGRKARHEAAARQRAKLALRKQREAEPAPDDGPAPQQQTERQIRADLQGDGDRVMKVDAKVSTSAGHEEPDTGVADIEQDESRKPQNFYEGLPSAKQLSESVPDFLARLPPSTTTPVAAGGQPWIWIANPYPPPGKRSLGQAGNASSDPESGDGDRATFRQLGTRLLEGYLSRKREAESQNPGKAAGAITRMLRPDRLQLETDIRELATSQRVTAGKWMLFPREEEVDSVWAVVARAVWEGKLGTTAKVATAKAEEGMMVVDDHDGGSGTRDRGLRLICIYTRDFSDQADVKRVLQALKDLGLLNLAGPGGAGTNPALKTIYYKCDAYTHLDLSSGNEYKLRASMYSSRDLFPEWYPGGASAGTGSSRGYGYQ</sequence>
<evidence type="ECO:0000313" key="3">
    <source>
        <dbReference type="EMBL" id="KIW28631.1"/>
    </source>
</evidence>
<evidence type="ECO:0000256" key="2">
    <source>
        <dbReference type="SAM" id="MobiDB-lite"/>
    </source>
</evidence>
<dbReference type="Pfam" id="PF08939">
    <property type="entry name" value="Bles03"/>
    <property type="match status" value="1"/>
</dbReference>
<protein>
    <recommendedName>
        <fullName evidence="5">DUF1917 domain-containing protein</fullName>
    </recommendedName>
</protein>
<evidence type="ECO:0000256" key="1">
    <source>
        <dbReference type="ARBA" id="ARBA00010568"/>
    </source>
</evidence>
<feature type="region of interest" description="Disordered" evidence="2">
    <location>
        <begin position="67"/>
        <end position="103"/>
    </location>
</feature>
<feature type="region of interest" description="Disordered" evidence="2">
    <location>
        <begin position="1"/>
        <end position="30"/>
    </location>
</feature>
<comment type="similarity">
    <text evidence="1">Belongs to the UPF0696 family.</text>
</comment>
<dbReference type="PANTHER" id="PTHR31977:SF1">
    <property type="entry name" value="UPF0696 PROTEIN C11ORF68"/>
    <property type="match status" value="1"/>
</dbReference>
<dbReference type="STRING" id="569365.A0A0D1ZKX5"/>
<dbReference type="Proteomes" id="UP000054466">
    <property type="component" value="Unassembled WGS sequence"/>
</dbReference>
<dbReference type="HOGENOM" id="CLU_051869_0_2_1"/>
<dbReference type="RefSeq" id="XP_016248847.1">
    <property type="nucleotide sequence ID" value="XM_016395428.1"/>
</dbReference>
<name>A0A0D1ZKX5_9EURO</name>
<organism evidence="3 4">
    <name type="scientific">Cladophialophora immunda</name>
    <dbReference type="NCBI Taxonomy" id="569365"/>
    <lineage>
        <taxon>Eukaryota</taxon>
        <taxon>Fungi</taxon>
        <taxon>Dikarya</taxon>
        <taxon>Ascomycota</taxon>
        <taxon>Pezizomycotina</taxon>
        <taxon>Eurotiomycetes</taxon>
        <taxon>Chaetothyriomycetidae</taxon>
        <taxon>Chaetothyriales</taxon>
        <taxon>Herpotrichiellaceae</taxon>
        <taxon>Cladophialophora</taxon>
    </lineage>
</organism>
<dbReference type="InterPro" id="IPR023398">
    <property type="entry name" value="TIF_eIF4e-like"/>
</dbReference>
<feature type="region of interest" description="Disordered" evidence="2">
    <location>
        <begin position="198"/>
        <end position="220"/>
    </location>
</feature>
<accession>A0A0D1ZKX5</accession>
<gene>
    <name evidence="3" type="ORF">PV07_08277</name>
</gene>
<dbReference type="InterPro" id="IPR015034">
    <property type="entry name" value="Bles03"/>
</dbReference>
<dbReference type="SUPFAM" id="SSF55418">
    <property type="entry name" value="eIF4e-like"/>
    <property type="match status" value="1"/>
</dbReference>